<feature type="transmembrane region" description="Helical" evidence="1">
    <location>
        <begin position="47"/>
        <end position="71"/>
    </location>
</feature>
<evidence type="ECO:0000256" key="1">
    <source>
        <dbReference type="SAM" id="Phobius"/>
    </source>
</evidence>
<protein>
    <submittedName>
        <fullName evidence="2">Uncharacterized protein</fullName>
    </submittedName>
</protein>
<keyword evidence="3" id="KW-1185">Reference proteome</keyword>
<gene>
    <name evidence="2" type="ORF">NUH29_02045</name>
</gene>
<reference evidence="2 3" key="1">
    <citation type="submission" date="2022-08" db="EMBL/GenBank/DDBJ databases">
        <authorList>
            <person name="Li F."/>
        </authorList>
    </citation>
    <scope>NUCLEOTIDE SEQUENCE [LARGE SCALE GENOMIC DNA]</scope>
    <source>
        <strain evidence="2 3">10F1B-8-1</strain>
    </source>
</reference>
<comment type="caution">
    <text evidence="2">The sequence shown here is derived from an EMBL/GenBank/DDBJ whole genome shotgun (WGS) entry which is preliminary data.</text>
</comment>
<evidence type="ECO:0000313" key="3">
    <source>
        <dbReference type="Proteomes" id="UP001205337"/>
    </source>
</evidence>
<sequence>MSAGELPHAGAITAWRAVVAAVGVVLLLAGVGFFLTDVRPADYPGVVSWLLGAIVLHDGLAAMAVFVVTVVVRRTRGIPFAVLAVVQSAVAAAVIVTVVVAPEIVKQAIGTANPSILPLDYARNLLIVHAGIAIVAAVTIAVILAVRRRATRAAR</sequence>
<keyword evidence="1" id="KW-0472">Membrane</keyword>
<keyword evidence="1" id="KW-0812">Transmembrane</keyword>
<dbReference type="RefSeq" id="WP_258797228.1">
    <property type="nucleotide sequence ID" value="NZ_JANTHX010000003.1"/>
</dbReference>
<accession>A0ABT1ZC99</accession>
<organism evidence="2 3">
    <name type="scientific">Protaetiibacter mangrovi</name>
    <dbReference type="NCBI Taxonomy" id="2970926"/>
    <lineage>
        <taxon>Bacteria</taxon>
        <taxon>Bacillati</taxon>
        <taxon>Actinomycetota</taxon>
        <taxon>Actinomycetes</taxon>
        <taxon>Micrococcales</taxon>
        <taxon>Microbacteriaceae</taxon>
        <taxon>Protaetiibacter</taxon>
    </lineage>
</organism>
<feature type="transmembrane region" description="Helical" evidence="1">
    <location>
        <begin position="121"/>
        <end position="146"/>
    </location>
</feature>
<feature type="transmembrane region" description="Helical" evidence="1">
    <location>
        <begin position="78"/>
        <end position="101"/>
    </location>
</feature>
<feature type="transmembrane region" description="Helical" evidence="1">
    <location>
        <begin position="12"/>
        <end position="35"/>
    </location>
</feature>
<keyword evidence="1" id="KW-1133">Transmembrane helix</keyword>
<dbReference type="Proteomes" id="UP001205337">
    <property type="component" value="Unassembled WGS sequence"/>
</dbReference>
<proteinExistence type="predicted"/>
<evidence type="ECO:0000313" key="2">
    <source>
        <dbReference type="EMBL" id="MCS0498328.1"/>
    </source>
</evidence>
<name>A0ABT1ZC99_9MICO</name>
<dbReference type="EMBL" id="JANTHX010000003">
    <property type="protein sequence ID" value="MCS0498328.1"/>
    <property type="molecule type" value="Genomic_DNA"/>
</dbReference>